<evidence type="ECO:0000313" key="3">
    <source>
        <dbReference type="Proteomes" id="UP000265703"/>
    </source>
</evidence>
<dbReference type="GO" id="GO:0005737">
    <property type="term" value="C:cytoplasm"/>
    <property type="evidence" value="ECO:0007669"/>
    <property type="project" value="TreeGrafter"/>
</dbReference>
<dbReference type="InterPro" id="IPR011009">
    <property type="entry name" value="Kinase-like_dom_sf"/>
</dbReference>
<proteinExistence type="predicted"/>
<name>A0A397TG21_9GLOM</name>
<comment type="caution">
    <text evidence="2">The sequence shown here is derived from an EMBL/GenBank/DDBJ whole genome shotgun (WGS) entry which is preliminary data.</text>
</comment>
<dbReference type="Pfam" id="PF07714">
    <property type="entry name" value="PK_Tyr_Ser-Thr"/>
    <property type="match status" value="1"/>
</dbReference>
<dbReference type="InterPro" id="IPR001245">
    <property type="entry name" value="Ser-Thr/Tyr_kinase_cat_dom"/>
</dbReference>
<sequence>MIKIYGITKDPELEDYILVMRYASNGDLHNYLQKEFTNITWKDKLDILCQISEGLETIHEAEFVHRDFHSGNILFNISYYDRKHEWKIGDLGLSQPANNTSSNDEIYGVIPYIAPEIFKGSEFSKESDIYSMGMIMWELTTGCKPFADVNHDHNLVYKILDGIRPKITKDTPNCYDDLMKRCWDPDPKERPSITEIRNTFDNWYLKNENVDQFNQAEIKRKWLINSRNLGPEFTKRPHSEAIYTSRPLISLLSKCSTICSSINLSSKGMTKN</sequence>
<dbReference type="InterPro" id="IPR000719">
    <property type="entry name" value="Prot_kinase_dom"/>
</dbReference>
<dbReference type="GO" id="GO:0007165">
    <property type="term" value="P:signal transduction"/>
    <property type="evidence" value="ECO:0007669"/>
    <property type="project" value="TreeGrafter"/>
</dbReference>
<dbReference type="AlphaFoldDB" id="A0A397TG21"/>
<dbReference type="SUPFAM" id="SSF56112">
    <property type="entry name" value="Protein kinase-like (PK-like)"/>
    <property type="match status" value="1"/>
</dbReference>
<organism evidence="2 3">
    <name type="scientific">Glomus cerebriforme</name>
    <dbReference type="NCBI Taxonomy" id="658196"/>
    <lineage>
        <taxon>Eukaryota</taxon>
        <taxon>Fungi</taxon>
        <taxon>Fungi incertae sedis</taxon>
        <taxon>Mucoromycota</taxon>
        <taxon>Glomeromycotina</taxon>
        <taxon>Glomeromycetes</taxon>
        <taxon>Glomerales</taxon>
        <taxon>Glomeraceae</taxon>
        <taxon>Glomus</taxon>
    </lineage>
</organism>
<keyword evidence="3" id="KW-1185">Reference proteome</keyword>
<dbReference type="PANTHER" id="PTHR23257:SF963">
    <property type="entry name" value="AT08303P"/>
    <property type="match status" value="1"/>
</dbReference>
<dbReference type="Proteomes" id="UP000265703">
    <property type="component" value="Unassembled WGS sequence"/>
</dbReference>
<dbReference type="GO" id="GO:0004672">
    <property type="term" value="F:protein kinase activity"/>
    <property type="evidence" value="ECO:0007669"/>
    <property type="project" value="InterPro"/>
</dbReference>
<dbReference type="PANTHER" id="PTHR23257">
    <property type="entry name" value="SERINE-THREONINE PROTEIN KINASE"/>
    <property type="match status" value="1"/>
</dbReference>
<protein>
    <submittedName>
        <fullName evidence="2">Kinase-like domain-containing protein</fullName>
    </submittedName>
</protein>
<dbReference type="GO" id="GO:0005524">
    <property type="term" value="F:ATP binding"/>
    <property type="evidence" value="ECO:0007669"/>
    <property type="project" value="InterPro"/>
</dbReference>
<dbReference type="InterPro" id="IPR050167">
    <property type="entry name" value="Ser_Thr_protein_kinase"/>
</dbReference>
<keyword evidence="2" id="KW-0418">Kinase</keyword>
<dbReference type="PRINTS" id="PR00109">
    <property type="entry name" value="TYRKINASE"/>
</dbReference>
<evidence type="ECO:0000259" key="1">
    <source>
        <dbReference type="PROSITE" id="PS50011"/>
    </source>
</evidence>
<keyword evidence="2" id="KW-0808">Transferase</keyword>
<reference evidence="2 3" key="1">
    <citation type="submission" date="2018-06" db="EMBL/GenBank/DDBJ databases">
        <title>Comparative genomics reveals the genomic features of Rhizophagus irregularis, R. cerebriforme, R. diaphanum and Gigaspora rosea, and their symbiotic lifestyle signature.</title>
        <authorList>
            <person name="Morin E."/>
            <person name="San Clemente H."/>
            <person name="Chen E.C.H."/>
            <person name="De La Providencia I."/>
            <person name="Hainaut M."/>
            <person name="Kuo A."/>
            <person name="Kohler A."/>
            <person name="Murat C."/>
            <person name="Tang N."/>
            <person name="Roy S."/>
            <person name="Loubradou J."/>
            <person name="Henrissat B."/>
            <person name="Grigoriev I.V."/>
            <person name="Corradi N."/>
            <person name="Roux C."/>
            <person name="Martin F.M."/>
        </authorList>
    </citation>
    <scope>NUCLEOTIDE SEQUENCE [LARGE SCALE GENOMIC DNA]</scope>
    <source>
        <strain evidence="2 3">DAOM 227022</strain>
    </source>
</reference>
<dbReference type="OrthoDB" id="2367722at2759"/>
<dbReference type="EMBL" id="QKYT01000096">
    <property type="protein sequence ID" value="RIA93824.1"/>
    <property type="molecule type" value="Genomic_DNA"/>
</dbReference>
<evidence type="ECO:0000313" key="2">
    <source>
        <dbReference type="EMBL" id="RIA93824.1"/>
    </source>
</evidence>
<feature type="domain" description="Protein kinase" evidence="1">
    <location>
        <begin position="1"/>
        <end position="204"/>
    </location>
</feature>
<accession>A0A397TG21</accession>
<dbReference type="Gene3D" id="1.10.510.10">
    <property type="entry name" value="Transferase(Phosphotransferase) domain 1"/>
    <property type="match status" value="1"/>
</dbReference>
<gene>
    <name evidence="2" type="ORF">C1645_603523</name>
</gene>
<dbReference type="PROSITE" id="PS50011">
    <property type="entry name" value="PROTEIN_KINASE_DOM"/>
    <property type="match status" value="1"/>
</dbReference>